<gene>
    <name evidence="3" type="ORF">GCK72_001781</name>
</gene>
<dbReference type="CTD" id="9815395"/>
<dbReference type="PANTHER" id="PTHR46093:SF18">
    <property type="entry name" value="FIBRONECTIN TYPE-III DOMAIN-CONTAINING PROTEIN"/>
    <property type="match status" value="1"/>
</dbReference>
<protein>
    <submittedName>
        <fullName evidence="3">Uncharacterized protein</fullName>
    </submittedName>
</protein>
<proteinExistence type="predicted"/>
<comment type="caution">
    <text evidence="3">The sequence shown here is derived from an EMBL/GenBank/DDBJ whole genome shotgun (WGS) entry which is preliminary data.</text>
</comment>
<dbReference type="GeneID" id="9815395"/>
<dbReference type="Gene3D" id="2.120.10.80">
    <property type="entry name" value="Kelch-type beta propeller"/>
    <property type="match status" value="2"/>
</dbReference>
<dbReference type="EMBL" id="WUAV01000001">
    <property type="protein sequence ID" value="KAF1769964.1"/>
    <property type="molecule type" value="Genomic_DNA"/>
</dbReference>
<evidence type="ECO:0000313" key="4">
    <source>
        <dbReference type="Proteomes" id="UP000483820"/>
    </source>
</evidence>
<evidence type="ECO:0000256" key="1">
    <source>
        <dbReference type="ARBA" id="ARBA00022441"/>
    </source>
</evidence>
<dbReference type="InterPro" id="IPR015915">
    <property type="entry name" value="Kelch-typ_b-propeller"/>
</dbReference>
<dbReference type="KEGG" id="crq:GCK72_001781"/>
<sequence>MLRSFKYLYIIGGCALAAEREPLRYIERIRVENVESAGSSPARIKIISEKCGELSVPRRSSSCFLIDNRKEILVAGGCTGPNQHTNSIELLEIREENEGIVTHVLEEVMEIGASCSGFDSEFNENHKPIFGGFEAHSCLDEVQIIDTSDSMWKCRKLGKKLPKIKNSTVLWVSDREFIMFGGWEDEQRTTKAIRRIEFNVDFTDYTVDFAGFLPYPVEGHSFVRVGSTVFLIGGFDGCFVMDTIIKYDLESKKSEILKTKLSEKRENHVSAVLSDKYLVIAGGWNSRMSLDDVEVFEIQNNGGDLELARCHVDGKLLMARNRPTGVRA</sequence>
<dbReference type="SUPFAM" id="SSF117281">
    <property type="entry name" value="Kelch motif"/>
    <property type="match status" value="1"/>
</dbReference>
<dbReference type="AlphaFoldDB" id="A0A6A5HTK6"/>
<evidence type="ECO:0000256" key="2">
    <source>
        <dbReference type="ARBA" id="ARBA00022737"/>
    </source>
</evidence>
<dbReference type="InterPro" id="IPR006652">
    <property type="entry name" value="Kelch_1"/>
</dbReference>
<dbReference type="RefSeq" id="XP_003114677.2">
    <property type="nucleotide sequence ID" value="XM_003114629.2"/>
</dbReference>
<keyword evidence="1" id="KW-0880">Kelch repeat</keyword>
<organism evidence="3 4">
    <name type="scientific">Caenorhabditis remanei</name>
    <name type="common">Caenorhabditis vulgaris</name>
    <dbReference type="NCBI Taxonomy" id="31234"/>
    <lineage>
        <taxon>Eukaryota</taxon>
        <taxon>Metazoa</taxon>
        <taxon>Ecdysozoa</taxon>
        <taxon>Nematoda</taxon>
        <taxon>Chromadorea</taxon>
        <taxon>Rhabditida</taxon>
        <taxon>Rhabditina</taxon>
        <taxon>Rhabditomorpha</taxon>
        <taxon>Rhabditoidea</taxon>
        <taxon>Rhabditidae</taxon>
        <taxon>Peloderinae</taxon>
        <taxon>Caenorhabditis</taxon>
    </lineage>
</organism>
<accession>A0A6A5HTK6</accession>
<keyword evidence="2" id="KW-0677">Repeat</keyword>
<name>A0A6A5HTK6_CAERE</name>
<dbReference type="PANTHER" id="PTHR46093">
    <property type="entry name" value="ACYL-COA-BINDING DOMAIN-CONTAINING PROTEIN 5"/>
    <property type="match status" value="1"/>
</dbReference>
<evidence type="ECO:0000313" key="3">
    <source>
        <dbReference type="EMBL" id="KAF1769964.1"/>
    </source>
</evidence>
<dbReference type="Proteomes" id="UP000483820">
    <property type="component" value="Chromosome I"/>
</dbReference>
<dbReference type="Pfam" id="PF01344">
    <property type="entry name" value="Kelch_1"/>
    <property type="match status" value="1"/>
</dbReference>
<reference evidence="3 4" key="1">
    <citation type="submission" date="2019-12" db="EMBL/GenBank/DDBJ databases">
        <title>Chromosome-level assembly of the Caenorhabditis remanei genome.</title>
        <authorList>
            <person name="Teterina A.A."/>
            <person name="Willis J.H."/>
            <person name="Phillips P.C."/>
        </authorList>
    </citation>
    <scope>NUCLEOTIDE SEQUENCE [LARGE SCALE GENOMIC DNA]</scope>
    <source>
        <strain evidence="3 4">PX506</strain>
        <tissue evidence="3">Whole organism</tissue>
    </source>
</reference>